<dbReference type="Proteomes" id="UP001259832">
    <property type="component" value="Unassembled WGS sequence"/>
</dbReference>
<organism evidence="1 2">
    <name type="scientific">Phytophthora citrophthora</name>
    <dbReference type="NCBI Taxonomy" id="4793"/>
    <lineage>
        <taxon>Eukaryota</taxon>
        <taxon>Sar</taxon>
        <taxon>Stramenopiles</taxon>
        <taxon>Oomycota</taxon>
        <taxon>Peronosporomycetes</taxon>
        <taxon>Peronosporales</taxon>
        <taxon>Peronosporaceae</taxon>
        <taxon>Phytophthora</taxon>
    </lineage>
</organism>
<reference evidence="1" key="1">
    <citation type="submission" date="2023-08" db="EMBL/GenBank/DDBJ databases">
        <title>Reference Genome Resource for the Citrus Pathogen Phytophthora citrophthora.</title>
        <authorList>
            <person name="Moller H."/>
            <person name="Coetzee B."/>
            <person name="Rose L.J."/>
            <person name="Van Niekerk J.M."/>
        </authorList>
    </citation>
    <scope>NUCLEOTIDE SEQUENCE</scope>
    <source>
        <strain evidence="1">STE-U-9442</strain>
    </source>
</reference>
<comment type="caution">
    <text evidence="1">The sequence shown here is derived from an EMBL/GenBank/DDBJ whole genome shotgun (WGS) entry which is preliminary data.</text>
</comment>
<dbReference type="EMBL" id="JASMQC010000003">
    <property type="protein sequence ID" value="KAK1946858.1"/>
    <property type="molecule type" value="Genomic_DNA"/>
</dbReference>
<proteinExistence type="predicted"/>
<protein>
    <submittedName>
        <fullName evidence="1">Uncharacterized protein</fullName>
    </submittedName>
</protein>
<gene>
    <name evidence="1" type="ORF">P3T76_002410</name>
</gene>
<sequence length="101" mass="11335">MQFIASTLLGDMTGAKFVKLKDRFVTHLTSAEGQGRKGIACNSVMSYYCDIYPDNRATTEKKLLKMAQTLKRHCLKRLEGGATKRAPACTMEYLRILMNAL</sequence>
<accession>A0AAD9GZ00</accession>
<keyword evidence="2" id="KW-1185">Reference proteome</keyword>
<dbReference type="AlphaFoldDB" id="A0AAD9GZ00"/>
<evidence type="ECO:0000313" key="1">
    <source>
        <dbReference type="EMBL" id="KAK1946858.1"/>
    </source>
</evidence>
<name>A0AAD9GZ00_9STRA</name>
<evidence type="ECO:0000313" key="2">
    <source>
        <dbReference type="Proteomes" id="UP001259832"/>
    </source>
</evidence>